<gene>
    <name evidence="4" type="ORF">MEUPH1_LOCUS18989</name>
</gene>
<keyword evidence="1" id="KW-0862">Zinc</keyword>
<dbReference type="SUPFAM" id="SSF57756">
    <property type="entry name" value="Retrovirus zinc finger-like domains"/>
    <property type="match status" value="1"/>
</dbReference>
<dbReference type="InterPro" id="IPR036875">
    <property type="entry name" value="Znf_CCHC_sf"/>
</dbReference>
<sequence length="405" mass="44709">MIWEDWTNLESELNQMLRVIGEMDNFQKANKNVHKPLKDWISRLVALTEAVNTKKPPLRKSCAKVSDLVGKLHHIAVGHAEISLRAMENSILLPPVASSSPEAPNRAAKYDKKKKTRENAADQDPGRWFEAKMKKPRTRKHDAAEVNAKLPPPSRPPRPPRGQTLKRVRAKPDAVLIKAVKADGDDPTTSYATIAARLKEKVDLTSMGVTIERTRMTKAGNLLLEVGGKQPAPIALSDAITAAIGNLGEASVLQQKVAVEFRGVDVTANEDDVRNALRARSGEEPFRIGKMRRSPGGQKQVDALLSLRVAEALLFEGRMKIGWSTCKVRLKERSSRCYRCQGFGHYAANCTGPDRTKTCMRCGEDGHIAVRCNKTPSCPLCRDNGFEMGHISGGEACDSRKNKKH</sequence>
<feature type="compositionally biased region" description="Pro residues" evidence="2">
    <location>
        <begin position="150"/>
        <end position="160"/>
    </location>
</feature>
<dbReference type="InterPro" id="IPR001878">
    <property type="entry name" value="Znf_CCHC"/>
</dbReference>
<evidence type="ECO:0000259" key="3">
    <source>
        <dbReference type="PROSITE" id="PS50158"/>
    </source>
</evidence>
<dbReference type="PROSITE" id="PS50158">
    <property type="entry name" value="ZF_CCHC"/>
    <property type="match status" value="2"/>
</dbReference>
<accession>A0AAV0X8W4</accession>
<keyword evidence="1" id="KW-0479">Metal-binding</keyword>
<dbReference type="EMBL" id="CARXXK010000003">
    <property type="protein sequence ID" value="CAI6364121.1"/>
    <property type="molecule type" value="Genomic_DNA"/>
</dbReference>
<dbReference type="SMART" id="SM00343">
    <property type="entry name" value="ZnF_C2HC"/>
    <property type="match status" value="2"/>
</dbReference>
<dbReference type="Proteomes" id="UP001160148">
    <property type="component" value="Unassembled WGS sequence"/>
</dbReference>
<reference evidence="4 5" key="1">
    <citation type="submission" date="2023-01" db="EMBL/GenBank/DDBJ databases">
        <authorList>
            <person name="Whitehead M."/>
        </authorList>
    </citation>
    <scope>NUCLEOTIDE SEQUENCE [LARGE SCALE GENOMIC DNA]</scope>
</reference>
<dbReference type="GO" id="GO:0003676">
    <property type="term" value="F:nucleic acid binding"/>
    <property type="evidence" value="ECO:0007669"/>
    <property type="project" value="InterPro"/>
</dbReference>
<dbReference type="GO" id="GO:0008270">
    <property type="term" value="F:zinc ion binding"/>
    <property type="evidence" value="ECO:0007669"/>
    <property type="project" value="UniProtKB-KW"/>
</dbReference>
<keyword evidence="1" id="KW-0863">Zinc-finger</keyword>
<protein>
    <recommendedName>
        <fullName evidence="3">CCHC-type domain-containing protein</fullName>
    </recommendedName>
</protein>
<comment type="caution">
    <text evidence="4">The sequence shown here is derived from an EMBL/GenBank/DDBJ whole genome shotgun (WGS) entry which is preliminary data.</text>
</comment>
<feature type="compositionally biased region" description="Basic and acidic residues" evidence="2">
    <location>
        <begin position="117"/>
        <end position="133"/>
    </location>
</feature>
<dbReference type="Gene3D" id="4.10.60.10">
    <property type="entry name" value="Zinc finger, CCHC-type"/>
    <property type="match status" value="1"/>
</dbReference>
<feature type="region of interest" description="Disordered" evidence="2">
    <location>
        <begin position="95"/>
        <end position="168"/>
    </location>
</feature>
<evidence type="ECO:0000256" key="1">
    <source>
        <dbReference type="PROSITE-ProRule" id="PRU00047"/>
    </source>
</evidence>
<evidence type="ECO:0000256" key="2">
    <source>
        <dbReference type="SAM" id="MobiDB-lite"/>
    </source>
</evidence>
<evidence type="ECO:0000313" key="5">
    <source>
        <dbReference type="Proteomes" id="UP001160148"/>
    </source>
</evidence>
<feature type="domain" description="CCHC-type" evidence="3">
    <location>
        <begin position="336"/>
        <end position="350"/>
    </location>
</feature>
<feature type="domain" description="CCHC-type" evidence="3">
    <location>
        <begin position="359"/>
        <end position="372"/>
    </location>
</feature>
<proteinExistence type="predicted"/>
<dbReference type="Pfam" id="PF00098">
    <property type="entry name" value="zf-CCHC"/>
    <property type="match status" value="1"/>
</dbReference>
<evidence type="ECO:0000313" key="4">
    <source>
        <dbReference type="EMBL" id="CAI6364121.1"/>
    </source>
</evidence>
<name>A0AAV0X8W4_9HEMI</name>
<dbReference type="AlphaFoldDB" id="A0AAV0X8W4"/>
<organism evidence="4 5">
    <name type="scientific">Macrosiphum euphorbiae</name>
    <name type="common">potato aphid</name>
    <dbReference type="NCBI Taxonomy" id="13131"/>
    <lineage>
        <taxon>Eukaryota</taxon>
        <taxon>Metazoa</taxon>
        <taxon>Ecdysozoa</taxon>
        <taxon>Arthropoda</taxon>
        <taxon>Hexapoda</taxon>
        <taxon>Insecta</taxon>
        <taxon>Pterygota</taxon>
        <taxon>Neoptera</taxon>
        <taxon>Paraneoptera</taxon>
        <taxon>Hemiptera</taxon>
        <taxon>Sternorrhyncha</taxon>
        <taxon>Aphidomorpha</taxon>
        <taxon>Aphidoidea</taxon>
        <taxon>Aphididae</taxon>
        <taxon>Macrosiphini</taxon>
        <taxon>Macrosiphum</taxon>
    </lineage>
</organism>
<keyword evidence="5" id="KW-1185">Reference proteome</keyword>